<protein>
    <submittedName>
        <fullName evidence="1">Putative mobilization protein</fullName>
    </submittedName>
</protein>
<geneLocation type="plasmid" evidence="1">
    <name>pKKS966</name>
</geneLocation>
<dbReference type="EMBL" id="FN677368">
    <property type="protein sequence ID" value="CBK33707.1"/>
    <property type="molecule type" value="Genomic_DNA"/>
</dbReference>
<accession>F0V0J3</accession>
<dbReference type="AlphaFoldDB" id="F0V0J3"/>
<organism evidence="1">
    <name type="scientific">Staphylococcus hyicus</name>
    <dbReference type="NCBI Taxonomy" id="1284"/>
    <lineage>
        <taxon>Bacteria</taxon>
        <taxon>Bacillati</taxon>
        <taxon>Bacillota</taxon>
        <taxon>Bacilli</taxon>
        <taxon>Bacillales</taxon>
        <taxon>Staphylococcaceae</taxon>
        <taxon>Staphylococcus</taxon>
    </lineage>
</organism>
<gene>
    <name evidence="1" type="primary">mob</name>
</gene>
<reference evidence="1" key="2">
    <citation type="journal article" date="2012" name="J. Antimicrob. Chemother.">
        <title>Unusual small plasmids carrying the novel resistance genes dfrK or apmA isolated from methicillin-resistant or -susceptible staphylococci.</title>
        <authorList>
            <person name="Kadlec K."/>
            <person name="Fessler A.T."/>
            <person name="Couto N."/>
            <person name="Pomba C.F."/>
            <person name="Schwarz S."/>
        </authorList>
    </citation>
    <scope>NUCLEOTIDE SEQUENCE [LARGE SCALE GENOMIC DNA]</scope>
    <source>
        <strain evidence="1">966</strain>
        <plasmid evidence="1">pKKS966</plasmid>
    </source>
</reference>
<dbReference type="InterPro" id="IPR053842">
    <property type="entry name" value="NikA-like"/>
</dbReference>
<dbReference type="Pfam" id="PF21983">
    <property type="entry name" value="NikA-like"/>
    <property type="match status" value="1"/>
</dbReference>
<evidence type="ECO:0000313" key="1">
    <source>
        <dbReference type="EMBL" id="CBK33707.1"/>
    </source>
</evidence>
<name>F0V0J3_STAHY</name>
<reference evidence="1" key="1">
    <citation type="submission" date="2010-02" db="EMBL/GenBank/DDBJ databases">
        <authorList>
            <person name="Schwarz S.P."/>
        </authorList>
    </citation>
    <scope>NUCLEOTIDE SEQUENCE</scope>
    <source>
        <strain evidence="1">966</strain>
        <plasmid evidence="1">pKKS966</plasmid>
    </source>
</reference>
<proteinExistence type="predicted"/>
<sequence length="128" mass="14938">MDNKNTFKCLLVRLKNEQYEVGFMGENRKDNRQIKFRVSDHEYEELEQTANNFHMSVPAFAKKRALGYRMKPPKVDKSGAIEIAKQLRAIGNNVNQLTRRANASNGKIDSEELQAIKKELHEIWQQFN</sequence>
<keyword evidence="1" id="KW-0614">Plasmid</keyword>